<reference evidence="5 6" key="1">
    <citation type="submission" date="2019-12" db="EMBL/GenBank/DDBJ databases">
        <authorList>
            <person name="Alioto T."/>
            <person name="Alioto T."/>
            <person name="Gomez Garrido J."/>
        </authorList>
    </citation>
    <scope>NUCLEOTIDE SEQUENCE [LARGE SCALE GENOMIC DNA]</scope>
</reference>
<dbReference type="InterPro" id="IPR027417">
    <property type="entry name" value="P-loop_NTPase"/>
</dbReference>
<dbReference type="InterPro" id="IPR042197">
    <property type="entry name" value="Apaf_helical"/>
</dbReference>
<dbReference type="InterPro" id="IPR036388">
    <property type="entry name" value="WH-like_DNA-bd_sf"/>
</dbReference>
<comment type="caution">
    <text evidence="5">The sequence shown here is derived from an EMBL/GenBank/DDBJ whole genome shotgun (WGS) entry which is preliminary data.</text>
</comment>
<dbReference type="PANTHER" id="PTHR23155">
    <property type="entry name" value="DISEASE RESISTANCE PROTEIN RP"/>
    <property type="match status" value="1"/>
</dbReference>
<dbReference type="PANTHER" id="PTHR23155:SF1228">
    <property type="entry name" value="NB-ARC DOMAIN CONTAINING PROTEIN, EXPRESSED"/>
    <property type="match status" value="1"/>
</dbReference>
<name>A0A8S0PYK2_OLEEU</name>
<dbReference type="Gene3D" id="1.10.8.430">
    <property type="entry name" value="Helical domain of apoptotic protease-activating factors"/>
    <property type="match status" value="1"/>
</dbReference>
<dbReference type="SUPFAM" id="SSF52540">
    <property type="entry name" value="P-loop containing nucleoside triphosphate hydrolases"/>
    <property type="match status" value="2"/>
</dbReference>
<dbReference type="InterPro" id="IPR002182">
    <property type="entry name" value="NB-ARC"/>
</dbReference>
<comment type="similarity">
    <text evidence="1">Belongs to the disease resistance NB-LRR family.</text>
</comment>
<dbReference type="Proteomes" id="UP000594638">
    <property type="component" value="Unassembled WGS sequence"/>
</dbReference>
<evidence type="ECO:0000256" key="3">
    <source>
        <dbReference type="ARBA" id="ARBA00022737"/>
    </source>
</evidence>
<evidence type="ECO:0000256" key="2">
    <source>
        <dbReference type="ARBA" id="ARBA00022614"/>
    </source>
</evidence>
<evidence type="ECO:0000313" key="5">
    <source>
        <dbReference type="EMBL" id="CAA2959154.1"/>
    </source>
</evidence>
<dbReference type="OrthoDB" id="1751625at2759"/>
<keyword evidence="2" id="KW-0433">Leucine-rich repeat</keyword>
<dbReference type="Gene3D" id="3.40.50.300">
    <property type="entry name" value="P-loop containing nucleotide triphosphate hydrolases"/>
    <property type="match status" value="1"/>
</dbReference>
<keyword evidence="6" id="KW-1185">Reference proteome</keyword>
<protein>
    <submittedName>
        <fullName evidence="5">Late blight resistance homolog R1A-3</fullName>
    </submittedName>
</protein>
<dbReference type="Gramene" id="OE9A015177T1">
    <property type="protein sequence ID" value="OE9A015177C1"/>
    <property type="gene ID" value="OE9A015177"/>
</dbReference>
<dbReference type="GO" id="GO:0043531">
    <property type="term" value="F:ADP binding"/>
    <property type="evidence" value="ECO:0007669"/>
    <property type="project" value="InterPro"/>
</dbReference>
<dbReference type="Gene3D" id="1.10.10.10">
    <property type="entry name" value="Winged helix-like DNA-binding domain superfamily/Winged helix DNA-binding domain"/>
    <property type="match status" value="1"/>
</dbReference>
<proteinExistence type="inferred from homology"/>
<dbReference type="Pfam" id="PF00931">
    <property type="entry name" value="NB-ARC"/>
    <property type="match status" value="1"/>
</dbReference>
<accession>A0A8S0PYK2</accession>
<evidence type="ECO:0000313" key="6">
    <source>
        <dbReference type="Proteomes" id="UP000594638"/>
    </source>
</evidence>
<evidence type="ECO:0000259" key="4">
    <source>
        <dbReference type="Pfam" id="PF00931"/>
    </source>
</evidence>
<dbReference type="InterPro" id="IPR044974">
    <property type="entry name" value="Disease_R_plants"/>
</dbReference>
<organism evidence="5 6">
    <name type="scientific">Olea europaea subsp. europaea</name>
    <dbReference type="NCBI Taxonomy" id="158383"/>
    <lineage>
        <taxon>Eukaryota</taxon>
        <taxon>Viridiplantae</taxon>
        <taxon>Streptophyta</taxon>
        <taxon>Embryophyta</taxon>
        <taxon>Tracheophyta</taxon>
        <taxon>Spermatophyta</taxon>
        <taxon>Magnoliopsida</taxon>
        <taxon>eudicotyledons</taxon>
        <taxon>Gunneridae</taxon>
        <taxon>Pentapetalae</taxon>
        <taxon>asterids</taxon>
        <taxon>lamiids</taxon>
        <taxon>Lamiales</taxon>
        <taxon>Oleaceae</taxon>
        <taxon>Oleeae</taxon>
        <taxon>Olea</taxon>
    </lineage>
</organism>
<evidence type="ECO:0000256" key="1">
    <source>
        <dbReference type="ARBA" id="ARBA00008894"/>
    </source>
</evidence>
<keyword evidence="3" id="KW-0677">Repeat</keyword>
<gene>
    <name evidence="5" type="ORF">OLEA9_A015177</name>
</gene>
<dbReference type="AlphaFoldDB" id="A0A8S0PYK2"/>
<sequence length="219" mass="25489">MDMEDESLGEKLYKSLKGRHYFIVMDDIWNVNAWDDMKRYFPDDRNRHRILFITRHENVGFQASTPAVVSSLHFLTGDEFWELLKWKVFHKEPCLEELVETGKQIAADYDGLPLAVVVIASVLANLERKRTIWKEVSRSIKADYDGLPLAVVVIASVLANLERKRTIWKEVSRSISSHMSKGPNEYQNILELSYSHLPMHLKPCFLHFGVFEEDREIPV</sequence>
<feature type="domain" description="NB-ARC" evidence="4">
    <location>
        <begin position="3"/>
        <end position="92"/>
    </location>
</feature>
<dbReference type="GO" id="GO:0098542">
    <property type="term" value="P:defense response to other organism"/>
    <property type="evidence" value="ECO:0007669"/>
    <property type="project" value="TreeGrafter"/>
</dbReference>
<dbReference type="EMBL" id="CACTIH010000308">
    <property type="protein sequence ID" value="CAA2959154.1"/>
    <property type="molecule type" value="Genomic_DNA"/>
</dbReference>